<name>G0UIT7_TRYCI</name>
<protein>
    <submittedName>
        <fullName evidence="2">Uncharacterized protein TCIL3000_1_450</fullName>
    </submittedName>
</protein>
<dbReference type="AlphaFoldDB" id="G0UIT7"/>
<evidence type="ECO:0000313" key="2">
    <source>
        <dbReference type="EMBL" id="CCC89287.1"/>
    </source>
</evidence>
<feature type="transmembrane region" description="Helical" evidence="1">
    <location>
        <begin position="57"/>
        <end position="79"/>
    </location>
</feature>
<keyword evidence="1" id="KW-0472">Membrane</keyword>
<reference evidence="2" key="1">
    <citation type="journal article" date="2012" name="Proc. Natl. Acad. Sci. U.S.A.">
        <title>Antigenic diversity is generated by distinct evolutionary mechanisms in African trypanosome species.</title>
        <authorList>
            <person name="Jackson A.P."/>
            <person name="Berry A."/>
            <person name="Aslett M."/>
            <person name="Allison H.C."/>
            <person name="Burton P."/>
            <person name="Vavrova-Anderson J."/>
            <person name="Brown R."/>
            <person name="Browne H."/>
            <person name="Corton N."/>
            <person name="Hauser H."/>
            <person name="Gamble J."/>
            <person name="Gilderthorp R."/>
            <person name="Marcello L."/>
            <person name="McQuillan J."/>
            <person name="Otto T.D."/>
            <person name="Quail M.A."/>
            <person name="Sanders M.J."/>
            <person name="van Tonder A."/>
            <person name="Ginger M.L."/>
            <person name="Field M.C."/>
            <person name="Barry J.D."/>
            <person name="Hertz-Fowler C."/>
            <person name="Berriman M."/>
        </authorList>
    </citation>
    <scope>NUCLEOTIDE SEQUENCE</scope>
    <source>
        <strain evidence="2">IL3000</strain>
    </source>
</reference>
<keyword evidence="1" id="KW-1133">Transmembrane helix</keyword>
<accession>G0UIT7</accession>
<keyword evidence="1" id="KW-0812">Transmembrane</keyword>
<dbReference type="VEuPathDB" id="TriTrypDB:TcIL3000_1_450"/>
<dbReference type="EMBL" id="HE575314">
    <property type="protein sequence ID" value="CCC89287.1"/>
    <property type="molecule type" value="Genomic_DNA"/>
</dbReference>
<proteinExistence type="predicted"/>
<evidence type="ECO:0000256" key="1">
    <source>
        <dbReference type="SAM" id="Phobius"/>
    </source>
</evidence>
<sequence>MSAHVCIGNEVDEKRSINDWVLRRTLFVAKVPNDREKKLSFLLFHSFTERSLVSIHLLHCFVFCYFRFHFIFHVCLRVIGRIYESLSTSGRLYDPLTGVLLSGYFSFTIIITIISTVMLIFRFSWLVTHDTYIIKRPGTPVVGDRATKLLRE</sequence>
<feature type="transmembrane region" description="Helical" evidence="1">
    <location>
        <begin position="99"/>
        <end position="121"/>
    </location>
</feature>
<organism evidence="2">
    <name type="scientific">Trypanosoma congolense (strain IL3000)</name>
    <dbReference type="NCBI Taxonomy" id="1068625"/>
    <lineage>
        <taxon>Eukaryota</taxon>
        <taxon>Discoba</taxon>
        <taxon>Euglenozoa</taxon>
        <taxon>Kinetoplastea</taxon>
        <taxon>Metakinetoplastina</taxon>
        <taxon>Trypanosomatida</taxon>
        <taxon>Trypanosomatidae</taxon>
        <taxon>Trypanosoma</taxon>
        <taxon>Nannomonas</taxon>
    </lineage>
</organism>
<gene>
    <name evidence="2" type="ORF">TCIL3000_1_450</name>
</gene>